<reference evidence="1 2" key="1">
    <citation type="submission" date="2021-12" db="EMBL/GenBank/DDBJ databases">
        <title>Discovery of the Pendulisporaceae a myxobacterial family with distinct sporulation behavior and unique specialized metabolism.</title>
        <authorList>
            <person name="Garcia R."/>
            <person name="Popoff A."/>
            <person name="Bader C.D."/>
            <person name="Loehr J."/>
            <person name="Walesch S."/>
            <person name="Walt C."/>
            <person name="Boldt J."/>
            <person name="Bunk B."/>
            <person name="Haeckl F.J.F.P.J."/>
            <person name="Gunesch A.P."/>
            <person name="Birkelbach J."/>
            <person name="Nuebel U."/>
            <person name="Pietschmann T."/>
            <person name="Bach T."/>
            <person name="Mueller R."/>
        </authorList>
    </citation>
    <scope>NUCLEOTIDE SEQUENCE [LARGE SCALE GENOMIC DNA]</scope>
    <source>
        <strain evidence="1 2">MSr12523</strain>
    </source>
</reference>
<name>A0ABZ2K2H0_9BACT</name>
<keyword evidence="2" id="KW-1185">Reference proteome</keyword>
<dbReference type="InterPro" id="IPR016039">
    <property type="entry name" value="Thiolase-like"/>
</dbReference>
<sequence length="326" mass="34782">MLSIVAAAAHVPERIAFHGVQAQERNLGYAHLLFRSASFARPRGRGRMTEEEGARLATRAPATLPVARRAKSVSDLATGAAKALREKVGHAVMAKTTHILVAHGALNQQIAESLPGRVQFELGIKDALPLGVSQLGTLGIYAAWPLLDGLLRRAEDQALLIAADKWIYPFFRSFGDCVSFGDGAAAVLVRRGDAVRGFALEHGAAIDDPWSRTPSQLRAALLPLAVAAGRRALLHAGIERGQLDSIVAPGHEQGFTDAVADALEIRAEQRHRRREPGHMSSADSLVAFLEYQSTLPAGSRRTVLLWDAALCGAAGAMVVDIQGEVP</sequence>
<organism evidence="1 2">
    <name type="scientific">Pendulispora brunnea</name>
    <dbReference type="NCBI Taxonomy" id="2905690"/>
    <lineage>
        <taxon>Bacteria</taxon>
        <taxon>Pseudomonadati</taxon>
        <taxon>Myxococcota</taxon>
        <taxon>Myxococcia</taxon>
        <taxon>Myxococcales</taxon>
        <taxon>Sorangiineae</taxon>
        <taxon>Pendulisporaceae</taxon>
        <taxon>Pendulispora</taxon>
    </lineage>
</organism>
<gene>
    <name evidence="1" type="ORF">LZC95_41575</name>
</gene>
<dbReference type="EMBL" id="CP089982">
    <property type="protein sequence ID" value="WXA92928.1"/>
    <property type="molecule type" value="Genomic_DNA"/>
</dbReference>
<accession>A0ABZ2K2H0</accession>
<dbReference type="Gene3D" id="3.40.47.10">
    <property type="match status" value="2"/>
</dbReference>
<evidence type="ECO:0000313" key="2">
    <source>
        <dbReference type="Proteomes" id="UP001379533"/>
    </source>
</evidence>
<dbReference type="SUPFAM" id="SSF53901">
    <property type="entry name" value="Thiolase-like"/>
    <property type="match status" value="2"/>
</dbReference>
<dbReference type="RefSeq" id="WP_394843527.1">
    <property type="nucleotide sequence ID" value="NZ_CP089982.1"/>
</dbReference>
<proteinExistence type="predicted"/>
<evidence type="ECO:0008006" key="3">
    <source>
        <dbReference type="Google" id="ProtNLM"/>
    </source>
</evidence>
<dbReference type="Proteomes" id="UP001379533">
    <property type="component" value="Chromosome"/>
</dbReference>
<evidence type="ECO:0000313" key="1">
    <source>
        <dbReference type="EMBL" id="WXA92928.1"/>
    </source>
</evidence>
<protein>
    <recommendedName>
        <fullName evidence="3">3-oxoacyl-ACP synthase</fullName>
    </recommendedName>
</protein>